<dbReference type="Pfam" id="PF02121">
    <property type="entry name" value="IP_trans"/>
    <property type="match status" value="1"/>
</dbReference>
<name>A0A670ZUH0_PSETE</name>
<dbReference type="Gene3D" id="3.30.530.20">
    <property type="match status" value="1"/>
</dbReference>
<dbReference type="Proteomes" id="UP000472273">
    <property type="component" value="Unplaced"/>
</dbReference>
<evidence type="ECO:0000256" key="5">
    <source>
        <dbReference type="ARBA" id="ARBA00051611"/>
    </source>
</evidence>
<reference evidence="11" key="2">
    <citation type="submission" date="2025-09" db="UniProtKB">
        <authorList>
            <consortium name="Ensembl"/>
        </authorList>
    </citation>
    <scope>IDENTIFICATION</scope>
</reference>
<evidence type="ECO:0000256" key="6">
    <source>
        <dbReference type="ARBA" id="ARBA00055461"/>
    </source>
</evidence>
<evidence type="ECO:0000256" key="1">
    <source>
        <dbReference type="ARBA" id="ARBA00022448"/>
    </source>
</evidence>
<dbReference type="FunFam" id="3.30.530.20:FF:000011">
    <property type="entry name" value="cytoplasmic phosphatidylinositol transfer protein 1 isoform X2"/>
    <property type="match status" value="1"/>
</dbReference>
<dbReference type="CDD" id="cd08890">
    <property type="entry name" value="SRPBCC_PITPNC1_like"/>
    <property type="match status" value="1"/>
</dbReference>
<gene>
    <name evidence="11" type="primary">PITPNC1</name>
</gene>
<evidence type="ECO:0000256" key="9">
    <source>
        <dbReference type="ARBA" id="ARBA00082927"/>
    </source>
</evidence>
<sequence>YRIGQLYMISKHSHEQSDRGEGVEVVQNEPYEDPNYGNGQLTEKRVYLNSKLPSWARAVVPKIFYVTEKAWNYYPYTITGHDETVNGYNCCIICYMFSLQCSFLPKFSIHIETKYEDNKGSNDNIFDNEAKDLDREVCFIDIACDEIPERYYKESEDPKCFKSEKTGRGLLKEGWRETQDPIMCSYKLVSVKFEVWGLQTRVEQFVHKVVKDILLIGHRQAFAWVDEWYDMTFEDVRDYEKNMHEKTNIKVCNQHSSPVDEIESHAKGSVCSAFKNIAHHLLMQTRNRTCCALGDCYGGHCKCLPLLCHFPYQVLEGSTQA</sequence>
<protein>
    <recommendedName>
        <fullName evidence="8">Cytoplasmic phosphatidylinositol transfer protein 1</fullName>
    </recommendedName>
    <alternativeName>
        <fullName evidence="9">Retinal degeneration B homolog beta</fullName>
    </alternativeName>
</protein>
<evidence type="ECO:0000256" key="7">
    <source>
        <dbReference type="ARBA" id="ARBA00061154"/>
    </source>
</evidence>
<comment type="catalytic activity">
    <reaction evidence="5">
        <text>a 1,2-diacyl-sn-glycero-3-phosphate(in) = a 1,2-diacyl-sn-glycero-3-phosphate(out)</text>
        <dbReference type="Rhea" id="RHEA:36435"/>
        <dbReference type="ChEBI" id="CHEBI:58608"/>
    </reaction>
    <physiologicalReaction direction="left-to-right" evidence="5">
        <dbReference type="Rhea" id="RHEA:36436"/>
    </physiologicalReaction>
</comment>
<evidence type="ECO:0000313" key="11">
    <source>
        <dbReference type="Ensembl" id="ENSPTXP00000026437.1"/>
    </source>
</evidence>
<keyword evidence="12" id="KW-1185">Reference proteome</keyword>
<accession>A0A670ZUH0</accession>
<dbReference type="InterPro" id="IPR023393">
    <property type="entry name" value="START-like_dom_sf"/>
</dbReference>
<comment type="similarity">
    <text evidence="7">Belongs to the PtdIns transfer protein family. PI transfer class IIB subfamily.</text>
</comment>
<evidence type="ECO:0000256" key="4">
    <source>
        <dbReference type="ARBA" id="ARBA00024146"/>
    </source>
</evidence>
<dbReference type="GO" id="GO:0005737">
    <property type="term" value="C:cytoplasm"/>
    <property type="evidence" value="ECO:0007669"/>
    <property type="project" value="Ensembl"/>
</dbReference>
<dbReference type="PANTHER" id="PTHR10658">
    <property type="entry name" value="PHOSPHATIDYLINOSITOL TRANSFER PROTEIN"/>
    <property type="match status" value="1"/>
</dbReference>
<organism evidence="11 12">
    <name type="scientific">Pseudonaja textilis</name>
    <name type="common">Eastern brown snake</name>
    <dbReference type="NCBI Taxonomy" id="8673"/>
    <lineage>
        <taxon>Eukaryota</taxon>
        <taxon>Metazoa</taxon>
        <taxon>Chordata</taxon>
        <taxon>Craniata</taxon>
        <taxon>Vertebrata</taxon>
        <taxon>Euteleostomi</taxon>
        <taxon>Lepidosauria</taxon>
        <taxon>Squamata</taxon>
        <taxon>Bifurcata</taxon>
        <taxon>Unidentata</taxon>
        <taxon>Episquamata</taxon>
        <taxon>Toxicofera</taxon>
        <taxon>Serpentes</taxon>
        <taxon>Colubroidea</taxon>
        <taxon>Elapidae</taxon>
        <taxon>Hydrophiinae</taxon>
        <taxon>Pseudonaja</taxon>
    </lineage>
</organism>
<reference evidence="11" key="1">
    <citation type="submission" date="2025-08" db="UniProtKB">
        <authorList>
            <consortium name="Ensembl"/>
        </authorList>
    </citation>
    <scope>IDENTIFICATION</scope>
</reference>
<dbReference type="Ensembl" id="ENSPTXT00000027248.1">
    <property type="protein sequence ID" value="ENSPTXP00000026437.1"/>
    <property type="gene ID" value="ENSPTXG00000018290.1"/>
</dbReference>
<evidence type="ECO:0000256" key="2">
    <source>
        <dbReference type="ARBA" id="ARBA00023055"/>
    </source>
</evidence>
<dbReference type="SUPFAM" id="SSF55961">
    <property type="entry name" value="Bet v1-like"/>
    <property type="match status" value="1"/>
</dbReference>
<comment type="catalytic activity">
    <reaction evidence="4">
        <text>a 1,2-diacyl-sn-glycero-3-phospho-(1D-myo-inositol)(in) = a 1,2-diacyl-sn-glycero-3-phospho-(1D-myo-inositol)(out)</text>
        <dbReference type="Rhea" id="RHEA:38691"/>
        <dbReference type="ChEBI" id="CHEBI:57880"/>
    </reaction>
    <physiologicalReaction direction="left-to-right" evidence="4">
        <dbReference type="Rhea" id="RHEA:38692"/>
    </physiologicalReaction>
</comment>
<dbReference type="InterPro" id="IPR001666">
    <property type="entry name" value="PI_transfer"/>
</dbReference>
<evidence type="ECO:0000256" key="8">
    <source>
        <dbReference type="ARBA" id="ARBA00068698"/>
    </source>
</evidence>
<dbReference type="GeneTree" id="ENSGT00940000163128"/>
<evidence type="ECO:0000256" key="3">
    <source>
        <dbReference type="ARBA" id="ARBA00023121"/>
    </source>
</evidence>
<keyword evidence="1" id="KW-0813">Transport</keyword>
<dbReference type="PRINTS" id="PR00391">
    <property type="entry name" value="PITRANSFER"/>
</dbReference>
<dbReference type="GO" id="GO:0008526">
    <property type="term" value="F:phosphatidylinositol transfer activity"/>
    <property type="evidence" value="ECO:0007669"/>
    <property type="project" value="TreeGrafter"/>
</dbReference>
<evidence type="ECO:0000259" key="10">
    <source>
        <dbReference type="Pfam" id="PF02121"/>
    </source>
</evidence>
<dbReference type="AlphaFoldDB" id="A0A670ZUH0"/>
<dbReference type="GO" id="GO:0035091">
    <property type="term" value="F:phosphatidylinositol binding"/>
    <property type="evidence" value="ECO:0007669"/>
    <property type="project" value="TreeGrafter"/>
</dbReference>
<dbReference type="InterPro" id="IPR055261">
    <property type="entry name" value="PI_transfer_N"/>
</dbReference>
<proteinExistence type="inferred from homology"/>
<dbReference type="PANTHER" id="PTHR10658:SF55">
    <property type="entry name" value="CYTOPLASMIC PHOSPHATIDYLINOSITOL TRANSFER PROTEIN 1"/>
    <property type="match status" value="1"/>
</dbReference>
<feature type="domain" description="Phosphatidylinositol transfer protein N-terminal" evidence="10">
    <location>
        <begin position="1"/>
        <end position="244"/>
    </location>
</feature>
<keyword evidence="2" id="KW-0445">Lipid transport</keyword>
<keyword evidence="3" id="KW-0446">Lipid-binding</keyword>
<dbReference type="GO" id="GO:0005634">
    <property type="term" value="C:nucleus"/>
    <property type="evidence" value="ECO:0007669"/>
    <property type="project" value="UniProtKB-ARBA"/>
</dbReference>
<evidence type="ECO:0000313" key="12">
    <source>
        <dbReference type="Proteomes" id="UP000472273"/>
    </source>
</evidence>
<comment type="function">
    <text evidence="6">Catalyzes the transfer of phosphatidylinositol (PI) and phosphatidic acid (PA) between membranes. Binds PA derived from the phospholipase D signaling pathway and among the cellular PA species, preferably binds to the C16:0/16:1 and C16:1/18:1 PA species.</text>
</comment>